<dbReference type="Pfam" id="PF08867">
    <property type="entry name" value="FRG"/>
    <property type="match status" value="1"/>
</dbReference>
<dbReference type="AlphaFoldDB" id="F3YXF8"/>
<organism evidence="2 3">
    <name type="scientific">Desulfocurvibacter africanus subsp. africanus str. Walvis Bay</name>
    <dbReference type="NCBI Taxonomy" id="690850"/>
    <lineage>
        <taxon>Bacteria</taxon>
        <taxon>Pseudomonadati</taxon>
        <taxon>Thermodesulfobacteriota</taxon>
        <taxon>Desulfovibrionia</taxon>
        <taxon>Desulfovibrionales</taxon>
        <taxon>Desulfovibrionaceae</taxon>
        <taxon>Desulfocurvibacter</taxon>
    </lineage>
</organism>
<evidence type="ECO:0000259" key="1">
    <source>
        <dbReference type="SMART" id="SM00901"/>
    </source>
</evidence>
<dbReference type="HOGENOM" id="CLU_050026_1_0_7"/>
<sequence length="300" mass="34670">MNEKYHIYLPLWPKFSWTEEEKASLPVAFKDRFDSFDGDLPVTRLESWRAFHEFVEDSRFRNDEFIFRGQQRSNWDLIPSLARGKVGGVFTPEQSMQCLDSFRRASRGRKEFDPMLDDDLEMWALGQHHGLKTPLLDWTLSPYVALFFAFEKPDIDSPSASDSRVVFALNKSRVEARIRELKQESYKDDQVVRIYQPAGDSNRRLLSQAGLFLAVPPNESVTGWILTNFGGQFDDEADLSQIIMKVHIPNEEREECLRSLHRMNIHHASLFPDLIGSSAYTNFEFDVYRQNIVLPAGAGI</sequence>
<evidence type="ECO:0000313" key="3">
    <source>
        <dbReference type="Proteomes" id="UP000007844"/>
    </source>
</evidence>
<dbReference type="SMART" id="SM00901">
    <property type="entry name" value="FRG"/>
    <property type="match status" value="1"/>
</dbReference>
<dbReference type="KEGG" id="daf:Desaf_3449"/>
<dbReference type="EMBL" id="CP003221">
    <property type="protein sequence ID" value="EGJ51735.1"/>
    <property type="molecule type" value="Genomic_DNA"/>
</dbReference>
<dbReference type="eggNOG" id="ENOG50319WD">
    <property type="taxonomic scope" value="Bacteria"/>
</dbReference>
<keyword evidence="3" id="KW-1185">Reference proteome</keyword>
<name>F3YXF8_DESAF</name>
<reference evidence="2 3" key="1">
    <citation type="journal article" date="2011" name="J. Bacteriol.">
        <title>Genome sequence of the mercury-methylating and pleomorphic Desulfovibrio africanus Strain Walvis Bay.</title>
        <authorList>
            <person name="Brown S.D."/>
            <person name="Wall J.D."/>
            <person name="Kucken A.M."/>
            <person name="Gilmour C.C."/>
            <person name="Podar M."/>
            <person name="Brandt C.C."/>
            <person name="Teshima H."/>
            <person name="Detter J.C."/>
            <person name="Han C.S."/>
            <person name="Land M.L."/>
            <person name="Lucas S."/>
            <person name="Han J."/>
            <person name="Pennacchio L."/>
            <person name="Nolan M."/>
            <person name="Pitluck S."/>
            <person name="Woyke T."/>
            <person name="Goodwin L."/>
            <person name="Palumbo A.V."/>
            <person name="Elias D.A."/>
        </authorList>
    </citation>
    <scope>NUCLEOTIDE SEQUENCE [LARGE SCALE GENOMIC DNA]</scope>
    <source>
        <strain evidence="2 3">Walvis Bay</strain>
    </source>
</reference>
<gene>
    <name evidence="2" type="ORF">Desaf_3449</name>
</gene>
<protein>
    <submittedName>
        <fullName evidence="2">FRG domain protein</fullName>
    </submittedName>
</protein>
<proteinExistence type="predicted"/>
<dbReference type="RefSeq" id="WP_014261349.1">
    <property type="nucleotide sequence ID" value="NC_016629.1"/>
</dbReference>
<evidence type="ECO:0000313" key="2">
    <source>
        <dbReference type="EMBL" id="EGJ51735.1"/>
    </source>
</evidence>
<dbReference type="InterPro" id="IPR014966">
    <property type="entry name" value="FRG-dom"/>
</dbReference>
<dbReference type="Proteomes" id="UP000007844">
    <property type="component" value="Chromosome"/>
</dbReference>
<accession>F3YXF8</accession>
<feature type="domain" description="FRG" evidence="1">
    <location>
        <begin position="61"/>
        <end position="166"/>
    </location>
</feature>
<dbReference type="STRING" id="690850.Desaf_3449"/>